<dbReference type="SMART" id="SM00311">
    <property type="entry name" value="PWI"/>
    <property type="match status" value="1"/>
</dbReference>
<feature type="compositionally biased region" description="Basic and acidic residues" evidence="3">
    <location>
        <begin position="501"/>
        <end position="515"/>
    </location>
</feature>
<feature type="compositionally biased region" description="Polar residues" evidence="3">
    <location>
        <begin position="516"/>
        <end position="540"/>
    </location>
</feature>
<dbReference type="InterPro" id="IPR052225">
    <property type="entry name" value="Ser/Arg_repetitive_matrix"/>
</dbReference>
<feature type="compositionally biased region" description="Basic and acidic residues" evidence="3">
    <location>
        <begin position="658"/>
        <end position="682"/>
    </location>
</feature>
<keyword evidence="6" id="KW-1185">Reference proteome</keyword>
<feature type="compositionally biased region" description="Low complexity" evidence="3">
    <location>
        <begin position="228"/>
        <end position="243"/>
    </location>
</feature>
<feature type="coiled-coil region" evidence="2">
    <location>
        <begin position="123"/>
        <end position="150"/>
    </location>
</feature>
<dbReference type="Gene3D" id="1.20.1390.10">
    <property type="entry name" value="PWI domain"/>
    <property type="match status" value="1"/>
</dbReference>
<feature type="compositionally biased region" description="Basic residues" evidence="3">
    <location>
        <begin position="266"/>
        <end position="303"/>
    </location>
</feature>
<feature type="compositionally biased region" description="Basic and acidic residues" evidence="3">
    <location>
        <begin position="582"/>
        <end position="594"/>
    </location>
</feature>
<dbReference type="InterPro" id="IPR002483">
    <property type="entry name" value="PWI_dom"/>
</dbReference>
<name>A0A9Q0KJR7_9MAGN</name>
<feature type="compositionally biased region" description="Basic and acidic residues" evidence="3">
    <location>
        <begin position="803"/>
        <end position="812"/>
    </location>
</feature>
<organism evidence="5 6">
    <name type="scientific">Protea cynaroides</name>
    <dbReference type="NCBI Taxonomy" id="273540"/>
    <lineage>
        <taxon>Eukaryota</taxon>
        <taxon>Viridiplantae</taxon>
        <taxon>Streptophyta</taxon>
        <taxon>Embryophyta</taxon>
        <taxon>Tracheophyta</taxon>
        <taxon>Spermatophyta</taxon>
        <taxon>Magnoliopsida</taxon>
        <taxon>Proteales</taxon>
        <taxon>Proteaceae</taxon>
        <taxon>Protea</taxon>
    </lineage>
</organism>
<feature type="region of interest" description="Disordered" evidence="3">
    <location>
        <begin position="162"/>
        <end position="897"/>
    </location>
</feature>
<keyword evidence="1" id="KW-0507">mRNA processing</keyword>
<dbReference type="PANTHER" id="PTHR23148">
    <property type="entry name" value="SERINE/ARGININE REGULATED NUCLEAR MATRIX PROTEIN"/>
    <property type="match status" value="1"/>
</dbReference>
<evidence type="ECO:0000259" key="4">
    <source>
        <dbReference type="PROSITE" id="PS51025"/>
    </source>
</evidence>
<comment type="caution">
    <text evidence="5">The sequence shown here is derived from an EMBL/GenBank/DDBJ whole genome shotgun (WGS) entry which is preliminary data.</text>
</comment>
<dbReference type="PROSITE" id="PS51025">
    <property type="entry name" value="PWI"/>
    <property type="match status" value="1"/>
</dbReference>
<protein>
    <recommendedName>
        <fullName evidence="4">PWI domain-containing protein</fullName>
    </recommendedName>
</protein>
<dbReference type="GO" id="GO:0006397">
    <property type="term" value="P:mRNA processing"/>
    <property type="evidence" value="ECO:0007669"/>
    <property type="project" value="UniProtKB-KW"/>
</dbReference>
<feature type="domain" description="PWI" evidence="4">
    <location>
        <begin position="27"/>
        <end position="125"/>
    </location>
</feature>
<sequence length="917" mass="105947">MSGGFFRGTSADQDTRFSNKQAKLLKSQKFPPELDHLVDITKVKIDTIKPWIAKRVTELLGFEDEVLINFIYGLLDVKEVNGKEVQIQLTGFMEKNTGKFMKELWTLLLSAQKNASGIPQQILDATDEELRKKKAEADRITNEIHKRKEKEGRELHIEKMKKMDGGDDDLSANKAAPDPVLKRSQARGSSEEKEADERNGSHSRNINKLELNRASKSPNLVDRSPFNRSPSRSVSKSFSNSRSYSDERHRSRSISRSPQPQGHSISPKRRYRSPRRRSVSPRQRHSPRRPHSPLMRKSHHLGHRPSSYSQRTSLSPMRHRLSSPSKRRSPSFMRRRSPSPMRNRSSSPQQCRSPSPVRRRSRRSPSPPRRRSPPVRRRSPLTVRRRSPTPSRRRSPSPSRWSSSSPVRRRFPSPVRRSPPRSPSYRRRSPPPPRSPSYRRRSPLRSSRLRYRSRSPAYRNHRSSSRDCDHRANGVESRSARDDYVSQRARGKTSPVRHTPKREVERLGQARRGSDSESLQPRISLRSPQRDLTIQSNANQKKPALVHSPEISQSLSESSPRMGKSSPHKDRACIPSGSPVRPGKERMSRRDSRSPGRGPRKQIARHDSSETSSVEDISRAREDAAYRNNSSERRTRHSPTVGNQKNYSVKDFQEDVYSPERMDVHQSDDTRGRPDNTESRKKDQNKKRLKASMGTDRSESPIRKNSTMLGDIEYGPRRPDGGSFVSDDIQDGQQSANPSLSEHLQKSSSREGNKAEERKHSQSSTAEDKDRGHKAEVLWKSTKKVDRKNRRGASDSDSDSEENEKYRSDYVEKRKHKRSSRHEVALDDNAYDNSEIDERKEAKKRRKEEKRLRKEEKRRRREERHRRREERRAGKLNAKKESDPSDTEETESEQKKLEIELRKKALESLRAKKGINN</sequence>
<feature type="compositionally biased region" description="Low complexity" evidence="3">
    <location>
        <begin position="396"/>
        <end position="416"/>
    </location>
</feature>
<gene>
    <name evidence="5" type="ORF">NE237_004921</name>
</gene>
<dbReference type="Pfam" id="PF01480">
    <property type="entry name" value="PWI"/>
    <property type="match status" value="1"/>
</dbReference>
<evidence type="ECO:0000313" key="6">
    <source>
        <dbReference type="Proteomes" id="UP001141806"/>
    </source>
</evidence>
<feature type="compositionally biased region" description="Basic and acidic residues" evidence="3">
    <location>
        <begin position="616"/>
        <end position="633"/>
    </location>
</feature>
<dbReference type="Proteomes" id="UP001141806">
    <property type="component" value="Unassembled WGS sequence"/>
</dbReference>
<dbReference type="OrthoDB" id="163257at2759"/>
<accession>A0A9Q0KJR7</accession>
<dbReference type="GO" id="GO:0048024">
    <property type="term" value="P:regulation of mRNA splicing, via spliceosome"/>
    <property type="evidence" value="ECO:0007669"/>
    <property type="project" value="TreeGrafter"/>
</dbReference>
<keyword evidence="2" id="KW-0175">Coiled coil</keyword>
<feature type="compositionally biased region" description="Polar residues" evidence="3">
    <location>
        <begin position="731"/>
        <end position="742"/>
    </location>
</feature>
<feature type="compositionally biased region" description="Basic and acidic residues" evidence="3">
    <location>
        <begin position="464"/>
        <end position="485"/>
    </location>
</feature>
<feature type="compositionally biased region" description="Polar residues" evidence="3">
    <location>
        <begin position="306"/>
        <end position="315"/>
    </location>
</feature>
<dbReference type="AlphaFoldDB" id="A0A9Q0KJR7"/>
<feature type="compositionally biased region" description="Basic and acidic residues" evidence="3">
    <location>
        <begin position="743"/>
        <end position="777"/>
    </location>
</feature>
<dbReference type="GO" id="GO:0003723">
    <property type="term" value="F:RNA binding"/>
    <property type="evidence" value="ECO:0007669"/>
    <property type="project" value="TreeGrafter"/>
</dbReference>
<reference evidence="5" key="1">
    <citation type="journal article" date="2023" name="Plant J.">
        <title>The genome of the king protea, Protea cynaroides.</title>
        <authorList>
            <person name="Chang J."/>
            <person name="Duong T.A."/>
            <person name="Schoeman C."/>
            <person name="Ma X."/>
            <person name="Roodt D."/>
            <person name="Barker N."/>
            <person name="Li Z."/>
            <person name="Van de Peer Y."/>
            <person name="Mizrachi E."/>
        </authorList>
    </citation>
    <scope>NUCLEOTIDE SEQUENCE</scope>
    <source>
        <tissue evidence="5">Young leaves</tissue>
    </source>
</reference>
<evidence type="ECO:0000313" key="5">
    <source>
        <dbReference type="EMBL" id="KAJ4971822.1"/>
    </source>
</evidence>
<feature type="compositionally biased region" description="Low complexity" evidence="3">
    <location>
        <begin position="548"/>
        <end position="560"/>
    </location>
</feature>
<dbReference type="InterPro" id="IPR036483">
    <property type="entry name" value="PWI_dom_sf"/>
</dbReference>
<feature type="compositionally biased region" description="Basic residues" evidence="3">
    <location>
        <begin position="317"/>
        <end position="337"/>
    </location>
</feature>
<feature type="compositionally biased region" description="Basic residues" evidence="3">
    <location>
        <begin position="781"/>
        <end position="791"/>
    </location>
</feature>
<evidence type="ECO:0000256" key="2">
    <source>
        <dbReference type="SAM" id="Coils"/>
    </source>
</evidence>
<feature type="compositionally biased region" description="Basic and acidic residues" evidence="3">
    <location>
        <begin position="870"/>
        <end position="883"/>
    </location>
</feature>
<dbReference type="EMBL" id="JAMYWD010000005">
    <property type="protein sequence ID" value="KAJ4971822.1"/>
    <property type="molecule type" value="Genomic_DNA"/>
</dbReference>
<dbReference type="PANTHER" id="PTHR23148:SF0">
    <property type="entry name" value="SERINE_ARGININE REPETITIVE MATRIX PROTEIN 1"/>
    <property type="match status" value="1"/>
</dbReference>
<feature type="compositionally biased region" description="Low complexity" evidence="3">
    <location>
        <begin position="338"/>
        <end position="356"/>
    </location>
</feature>
<evidence type="ECO:0000256" key="1">
    <source>
        <dbReference type="ARBA" id="ARBA00022664"/>
    </source>
</evidence>
<dbReference type="GO" id="GO:0005681">
    <property type="term" value="C:spliceosomal complex"/>
    <property type="evidence" value="ECO:0007669"/>
    <property type="project" value="TreeGrafter"/>
</dbReference>
<dbReference type="SUPFAM" id="SSF101233">
    <property type="entry name" value="PWI domain"/>
    <property type="match status" value="1"/>
</dbReference>
<proteinExistence type="predicted"/>
<feature type="compositionally biased region" description="Polar residues" evidence="3">
    <location>
        <begin position="638"/>
        <end position="647"/>
    </location>
</feature>
<feature type="compositionally biased region" description="Basic residues" evidence="3">
    <location>
        <begin position="357"/>
        <end position="395"/>
    </location>
</feature>
<feature type="compositionally biased region" description="Basic residues" evidence="3">
    <location>
        <begin position="856"/>
        <end position="869"/>
    </location>
</feature>
<evidence type="ECO:0000256" key="3">
    <source>
        <dbReference type="SAM" id="MobiDB-lite"/>
    </source>
</evidence>
<feature type="compositionally biased region" description="Basic and acidic residues" evidence="3">
    <location>
        <begin position="189"/>
        <end position="200"/>
    </location>
</feature>
<feature type="compositionally biased region" description="Basic residues" evidence="3">
    <location>
        <begin position="437"/>
        <end position="463"/>
    </location>
</feature>